<dbReference type="InterPro" id="IPR050475">
    <property type="entry name" value="Prenyltransferase_related"/>
</dbReference>
<feature type="transmembrane region" description="Helical" evidence="6">
    <location>
        <begin position="291"/>
        <end position="309"/>
    </location>
</feature>
<keyword evidence="2" id="KW-1003">Cell membrane</keyword>
<evidence type="ECO:0000313" key="7">
    <source>
        <dbReference type="EMBL" id="RAJ16941.1"/>
    </source>
</evidence>
<protein>
    <submittedName>
        <fullName evidence="7">4-hydroxybenzoate polyprenyltransferase</fullName>
    </submittedName>
</protein>
<feature type="transmembrane region" description="Helical" evidence="6">
    <location>
        <begin position="96"/>
        <end position="113"/>
    </location>
</feature>
<dbReference type="PRINTS" id="PR00173">
    <property type="entry name" value="EDTRNSPORT"/>
</dbReference>
<evidence type="ECO:0000256" key="6">
    <source>
        <dbReference type="SAM" id="Phobius"/>
    </source>
</evidence>
<feature type="transmembrane region" description="Helical" evidence="6">
    <location>
        <begin position="177"/>
        <end position="199"/>
    </location>
</feature>
<feature type="transmembrane region" description="Helical" evidence="6">
    <location>
        <begin position="232"/>
        <end position="253"/>
    </location>
</feature>
<evidence type="ECO:0000256" key="5">
    <source>
        <dbReference type="ARBA" id="ARBA00023136"/>
    </source>
</evidence>
<dbReference type="PANTHER" id="PTHR42723">
    <property type="entry name" value="CHLOROPHYLL SYNTHASE"/>
    <property type="match status" value="1"/>
</dbReference>
<evidence type="ECO:0000256" key="2">
    <source>
        <dbReference type="ARBA" id="ARBA00022475"/>
    </source>
</evidence>
<dbReference type="GO" id="GO:0016765">
    <property type="term" value="F:transferase activity, transferring alkyl or aryl (other than methyl) groups"/>
    <property type="evidence" value="ECO:0007669"/>
    <property type="project" value="InterPro"/>
</dbReference>
<name>A0A327RKK5_9FLAO</name>
<dbReference type="Proteomes" id="UP000248703">
    <property type="component" value="Unassembled WGS sequence"/>
</dbReference>
<dbReference type="Gene3D" id="1.20.120.1780">
    <property type="entry name" value="UbiA prenyltransferase"/>
    <property type="match status" value="1"/>
</dbReference>
<keyword evidence="4 6" id="KW-1133">Transmembrane helix</keyword>
<keyword evidence="7" id="KW-0808">Transferase</keyword>
<dbReference type="NCBIfam" id="NF009512">
    <property type="entry name" value="PRK12872.1-1"/>
    <property type="match status" value="1"/>
</dbReference>
<dbReference type="Pfam" id="PF01040">
    <property type="entry name" value="UbiA"/>
    <property type="match status" value="1"/>
</dbReference>
<dbReference type="InterPro" id="IPR044878">
    <property type="entry name" value="UbiA_sf"/>
</dbReference>
<proteinExistence type="predicted"/>
<feature type="transmembrane region" description="Helical" evidence="6">
    <location>
        <begin position="12"/>
        <end position="35"/>
    </location>
</feature>
<feature type="transmembrane region" description="Helical" evidence="6">
    <location>
        <begin position="47"/>
        <end position="67"/>
    </location>
</feature>
<dbReference type="PANTHER" id="PTHR42723:SF1">
    <property type="entry name" value="CHLOROPHYLL SYNTHASE, CHLOROPLASTIC"/>
    <property type="match status" value="1"/>
</dbReference>
<dbReference type="AlphaFoldDB" id="A0A327RKK5"/>
<sequence length="310" mass="34872">MKLLQLIRYKNLLLIALVQVLIKYALFPSLSMLIGGQQVFVSTTLTHFQFVLLMLSTLCIAAGGYIINDIFDVDADKINKPKQQIIGQHITTEKGYNFYMAFTVIGVVLGFYLSHTVGVSSFFAIFVIIAALLYIYSSFLQHMLLVGNIIISMLVGLSLMIVGVFELYPAITPQNQFIQSSMLEVLFDYAIFAFIISLIREIVKDIQDVDGDYKAQLKTLPIVLGKDRAAKIAFAITLLAIVVLVYYLATFLFMQKIVVVYFIVTVVGPLIYIAIKLFTAEHKKDFKTISNLLKLVMLLGMLSMIIYRLT</sequence>
<dbReference type="CDD" id="cd13961">
    <property type="entry name" value="PT_UbiA_DGGGPS"/>
    <property type="match status" value="1"/>
</dbReference>
<dbReference type="OrthoDB" id="9811562at2"/>
<dbReference type="RefSeq" id="WP_111659061.1">
    <property type="nucleotide sequence ID" value="NZ_QLLO01000002.1"/>
</dbReference>
<feature type="transmembrane region" description="Helical" evidence="6">
    <location>
        <begin position="143"/>
        <end position="165"/>
    </location>
</feature>
<evidence type="ECO:0000313" key="8">
    <source>
        <dbReference type="Proteomes" id="UP000248703"/>
    </source>
</evidence>
<feature type="transmembrane region" description="Helical" evidence="6">
    <location>
        <begin position="119"/>
        <end position="136"/>
    </location>
</feature>
<feature type="transmembrane region" description="Helical" evidence="6">
    <location>
        <begin position="259"/>
        <end position="279"/>
    </location>
</feature>
<dbReference type="GO" id="GO:0016020">
    <property type="term" value="C:membrane"/>
    <property type="evidence" value="ECO:0007669"/>
    <property type="project" value="UniProtKB-SubCell"/>
</dbReference>
<dbReference type="EMBL" id="QLLO01000002">
    <property type="protein sequence ID" value="RAJ16941.1"/>
    <property type="molecule type" value="Genomic_DNA"/>
</dbReference>
<keyword evidence="5 6" id="KW-0472">Membrane</keyword>
<comment type="caution">
    <text evidence="7">The sequence shown here is derived from an EMBL/GenBank/DDBJ whole genome shotgun (WGS) entry which is preliminary data.</text>
</comment>
<dbReference type="InterPro" id="IPR000537">
    <property type="entry name" value="UbiA_prenyltransferase"/>
</dbReference>
<reference evidence="7 8" key="1">
    <citation type="submission" date="2018-06" db="EMBL/GenBank/DDBJ databases">
        <title>Genomic Encyclopedia of Archaeal and Bacterial Type Strains, Phase II (KMG-II): from individual species to whole genera.</title>
        <authorList>
            <person name="Goeker M."/>
        </authorList>
    </citation>
    <scope>NUCLEOTIDE SEQUENCE [LARGE SCALE GENOMIC DNA]</scope>
    <source>
        <strain evidence="7 8">DSM 24464</strain>
    </source>
</reference>
<keyword evidence="8" id="KW-1185">Reference proteome</keyword>
<organism evidence="7 8">
    <name type="scientific">Olleya aquimaris</name>
    <dbReference type="NCBI Taxonomy" id="639310"/>
    <lineage>
        <taxon>Bacteria</taxon>
        <taxon>Pseudomonadati</taxon>
        <taxon>Bacteroidota</taxon>
        <taxon>Flavobacteriia</taxon>
        <taxon>Flavobacteriales</taxon>
        <taxon>Flavobacteriaceae</taxon>
    </lineage>
</organism>
<evidence type="ECO:0000256" key="3">
    <source>
        <dbReference type="ARBA" id="ARBA00022692"/>
    </source>
</evidence>
<keyword evidence="3 6" id="KW-0812">Transmembrane</keyword>
<gene>
    <name evidence="7" type="ORF">LY08_00718</name>
</gene>
<evidence type="ECO:0000256" key="1">
    <source>
        <dbReference type="ARBA" id="ARBA00004141"/>
    </source>
</evidence>
<comment type="subcellular location">
    <subcellularLocation>
        <location evidence="1">Membrane</location>
        <topology evidence="1">Multi-pass membrane protein</topology>
    </subcellularLocation>
</comment>
<accession>A0A327RKK5</accession>
<dbReference type="Gene3D" id="1.10.357.140">
    <property type="entry name" value="UbiA prenyltransferase"/>
    <property type="match status" value="1"/>
</dbReference>
<evidence type="ECO:0000256" key="4">
    <source>
        <dbReference type="ARBA" id="ARBA00022989"/>
    </source>
</evidence>